<dbReference type="InterPro" id="IPR000999">
    <property type="entry name" value="RNase_III_dom"/>
</dbReference>
<organism evidence="3 4">
    <name type="scientific">Punica granatum</name>
    <name type="common">Pomegranate</name>
    <dbReference type="NCBI Taxonomy" id="22663"/>
    <lineage>
        <taxon>Eukaryota</taxon>
        <taxon>Viridiplantae</taxon>
        <taxon>Streptophyta</taxon>
        <taxon>Embryophyta</taxon>
        <taxon>Tracheophyta</taxon>
        <taxon>Spermatophyta</taxon>
        <taxon>Magnoliopsida</taxon>
        <taxon>eudicotyledons</taxon>
        <taxon>Gunneridae</taxon>
        <taxon>Pentapetalae</taxon>
        <taxon>rosids</taxon>
        <taxon>malvids</taxon>
        <taxon>Myrtales</taxon>
        <taxon>Lythraceae</taxon>
        <taxon>Punica</taxon>
    </lineage>
</organism>
<evidence type="ECO:0000259" key="2">
    <source>
        <dbReference type="Pfam" id="PF00636"/>
    </source>
</evidence>
<comment type="caution">
    <text evidence="3">The sequence shown here is derived from an EMBL/GenBank/DDBJ whole genome shotgun (WGS) entry which is preliminary data.</text>
</comment>
<feature type="compositionally biased region" description="Polar residues" evidence="1">
    <location>
        <begin position="48"/>
        <end position="61"/>
    </location>
</feature>
<feature type="domain" description="RNase III" evidence="2">
    <location>
        <begin position="113"/>
        <end position="213"/>
    </location>
</feature>
<proteinExistence type="predicted"/>
<dbReference type="Proteomes" id="UP000197138">
    <property type="component" value="Unassembled WGS sequence"/>
</dbReference>
<dbReference type="AlphaFoldDB" id="A0A218XQG7"/>
<accession>A0A218XQG7</accession>
<dbReference type="EMBL" id="MTKT01000826">
    <property type="protein sequence ID" value="OWM87203.1"/>
    <property type="molecule type" value="Genomic_DNA"/>
</dbReference>
<evidence type="ECO:0000313" key="4">
    <source>
        <dbReference type="Proteomes" id="UP000197138"/>
    </source>
</evidence>
<name>A0A218XQG7_PUNGR</name>
<sequence length="293" mass="32994">METLALWAPPCSSAPSAMRLRAAAWDTQPRLPYNPNAPRKPPKLLNVGSPSKASPVVTLNVSPPRMETPVLELLKRHHQQSTGNSDETYMGYERWLPSPPKVEKPRSVYNAASLAYIGDCIYELYARRHFLFPPLNIDDYNDRVMSVVRCEAQDELLQTLLADNYLSAEERDILKWGKNVTTSKSRTKRRAGVAVYNRASSLETLIGYLYLKNVKRLEDIMLKLGFSSGASMDSILKDSNGELPLCLLVLFELVVLTVIDFISSVAHLRDVRRAISNYPLRKFYFVFAGGQAV</sequence>
<dbReference type="Gene3D" id="1.10.1520.10">
    <property type="entry name" value="Ribonuclease III domain"/>
    <property type="match status" value="1"/>
</dbReference>
<dbReference type="GO" id="GO:0004525">
    <property type="term" value="F:ribonuclease III activity"/>
    <property type="evidence" value="ECO:0007669"/>
    <property type="project" value="InterPro"/>
</dbReference>
<reference evidence="4" key="1">
    <citation type="journal article" date="2017" name="Plant J.">
        <title>The pomegranate (Punica granatum L.) genome and the genomics of punicalagin biosynthesis.</title>
        <authorList>
            <person name="Qin G."/>
            <person name="Xu C."/>
            <person name="Ming R."/>
            <person name="Tang H."/>
            <person name="Guyot R."/>
            <person name="Kramer E.M."/>
            <person name="Hu Y."/>
            <person name="Yi X."/>
            <person name="Qi Y."/>
            <person name="Xu X."/>
            <person name="Gao Z."/>
            <person name="Pan H."/>
            <person name="Jian J."/>
            <person name="Tian Y."/>
            <person name="Yue Z."/>
            <person name="Xu Y."/>
        </authorList>
    </citation>
    <scope>NUCLEOTIDE SEQUENCE [LARGE SCALE GENOMIC DNA]</scope>
    <source>
        <strain evidence="4">cv. Dabenzi</strain>
    </source>
</reference>
<dbReference type="PANTHER" id="PTHR34276:SF1">
    <property type="entry name" value="MINI-RIBONUCLEASE 3"/>
    <property type="match status" value="1"/>
</dbReference>
<evidence type="ECO:0000256" key="1">
    <source>
        <dbReference type="SAM" id="MobiDB-lite"/>
    </source>
</evidence>
<protein>
    <recommendedName>
        <fullName evidence="2">RNase III domain-containing protein</fullName>
    </recommendedName>
</protein>
<gene>
    <name evidence="3" type="ORF">CDL15_Pgr010235</name>
</gene>
<dbReference type="SUPFAM" id="SSF69065">
    <property type="entry name" value="RNase III domain-like"/>
    <property type="match status" value="1"/>
</dbReference>
<dbReference type="GO" id="GO:0006396">
    <property type="term" value="P:RNA processing"/>
    <property type="evidence" value="ECO:0007669"/>
    <property type="project" value="InterPro"/>
</dbReference>
<dbReference type="Pfam" id="PF00636">
    <property type="entry name" value="Ribonuclease_3"/>
    <property type="match status" value="1"/>
</dbReference>
<dbReference type="PANTHER" id="PTHR34276">
    <property type="entry name" value="MINI-RIBONUCLEASE 3"/>
    <property type="match status" value="1"/>
</dbReference>
<feature type="region of interest" description="Disordered" evidence="1">
    <location>
        <begin position="29"/>
        <end position="61"/>
    </location>
</feature>
<evidence type="ECO:0000313" key="3">
    <source>
        <dbReference type="EMBL" id="OWM87203.1"/>
    </source>
</evidence>
<dbReference type="CDD" id="cd00593">
    <property type="entry name" value="RIBOc"/>
    <property type="match status" value="1"/>
</dbReference>
<dbReference type="InterPro" id="IPR036389">
    <property type="entry name" value="RNase_III_sf"/>
</dbReference>